<dbReference type="InterPro" id="IPR005702">
    <property type="entry name" value="Wzc-like_C"/>
</dbReference>
<keyword evidence="6" id="KW-1003">Cell membrane</keyword>
<sequence>MSVNEALRVVRRRWRIVALCVLLGLLGAGVASYLTPREYSSDVTLYVSLQGRADSSDAAYQASQIAKERVVSYAPLLQDERITQPVIDKLQLGVTSAQLAQRITVTVQPETVVLSAAVTDTSPQRAADIANALADEFVGLVSSLEQPFGPQPPAAAAGQPAAQPTKIGVQIIRPATAVNQPISPNIPFNIALGTALGLLVGLAAAFLRNARDTRIHSVERLRELTGAPLLAEIPTERNARMYPLTLGAPPGSARVEAMRKLRTNLQFPHGGRPSRVVVVTSATVGEGKTTTACNLALALADAGARVLIIDLNLRRPDVHHYLQVDPGAGVANVLVGRIAAARATVRWVDGGVDVLPAGPIPANPSELVASRAMGALLDEVRHRYDFVILDTPALLPVTDAAAVAARADGTVLVVRYDRTAEEQVADAVGGLEAVGAPLLGVVLAGTPGTRMIQRDRSGSYPEPDAASVARRPPPAPPVQQPVQGPQPQPPMQSVPAPPTAPVSAATVAAAAQRPQQTAQANGDAADGAESHNGSSGSNGSNGSSKSTASTDQPTEMLSGNGVERPSPTRRG</sequence>
<dbReference type="Gene3D" id="3.40.50.300">
    <property type="entry name" value="P-loop containing nucleotide triphosphate hydrolases"/>
    <property type="match status" value="1"/>
</dbReference>
<evidence type="ECO:0000313" key="21">
    <source>
        <dbReference type="Proteomes" id="UP001183202"/>
    </source>
</evidence>
<comment type="similarity">
    <text evidence="2">Belongs to the CpsC/CapA family.</text>
</comment>
<evidence type="ECO:0000256" key="7">
    <source>
        <dbReference type="ARBA" id="ARBA00022519"/>
    </source>
</evidence>
<dbReference type="Proteomes" id="UP001183202">
    <property type="component" value="Unassembled WGS sequence"/>
</dbReference>
<dbReference type="EC" id="2.7.10.2" evidence="5"/>
<dbReference type="InterPro" id="IPR003856">
    <property type="entry name" value="LPS_length_determ_N"/>
</dbReference>
<dbReference type="EMBL" id="JAVREJ010000002">
    <property type="protein sequence ID" value="MDT0348691.1"/>
    <property type="molecule type" value="Genomic_DNA"/>
</dbReference>
<evidence type="ECO:0000259" key="18">
    <source>
        <dbReference type="Pfam" id="PF02706"/>
    </source>
</evidence>
<reference evidence="21" key="1">
    <citation type="submission" date="2023-07" db="EMBL/GenBank/DDBJ databases">
        <title>30 novel species of actinomycetes from the DSMZ collection.</title>
        <authorList>
            <person name="Nouioui I."/>
        </authorList>
    </citation>
    <scope>NUCLEOTIDE SEQUENCE [LARGE SCALE GENOMIC DNA]</scope>
    <source>
        <strain evidence="21">DSM 45834</strain>
    </source>
</reference>
<dbReference type="Pfam" id="PF02706">
    <property type="entry name" value="Wzz"/>
    <property type="match status" value="1"/>
</dbReference>
<keyword evidence="11" id="KW-0418">Kinase</keyword>
<evidence type="ECO:0000256" key="4">
    <source>
        <dbReference type="ARBA" id="ARBA00008883"/>
    </source>
</evidence>
<evidence type="ECO:0000256" key="12">
    <source>
        <dbReference type="ARBA" id="ARBA00022840"/>
    </source>
</evidence>
<comment type="similarity">
    <text evidence="3">Belongs to the CpsD/CapB family.</text>
</comment>
<keyword evidence="21" id="KW-1185">Reference proteome</keyword>
<gene>
    <name evidence="20" type="ORF">RM445_04050</name>
</gene>
<evidence type="ECO:0000256" key="8">
    <source>
        <dbReference type="ARBA" id="ARBA00022679"/>
    </source>
</evidence>
<evidence type="ECO:0000256" key="15">
    <source>
        <dbReference type="ARBA" id="ARBA00023137"/>
    </source>
</evidence>
<evidence type="ECO:0000256" key="16">
    <source>
        <dbReference type="ARBA" id="ARBA00051245"/>
    </source>
</evidence>
<evidence type="ECO:0000256" key="10">
    <source>
        <dbReference type="ARBA" id="ARBA00022741"/>
    </source>
</evidence>
<name>A0ABU2N4N2_9PSEU</name>
<evidence type="ECO:0000256" key="9">
    <source>
        <dbReference type="ARBA" id="ARBA00022692"/>
    </source>
</evidence>
<evidence type="ECO:0000313" key="20">
    <source>
        <dbReference type="EMBL" id="MDT0348691.1"/>
    </source>
</evidence>
<dbReference type="InterPro" id="IPR050445">
    <property type="entry name" value="Bact_polysacc_biosynth/exp"/>
</dbReference>
<dbReference type="PANTHER" id="PTHR32309">
    <property type="entry name" value="TYROSINE-PROTEIN KINASE"/>
    <property type="match status" value="1"/>
</dbReference>
<evidence type="ECO:0000256" key="6">
    <source>
        <dbReference type="ARBA" id="ARBA00022475"/>
    </source>
</evidence>
<keyword evidence="7" id="KW-0997">Cell inner membrane</keyword>
<evidence type="ECO:0000256" key="5">
    <source>
        <dbReference type="ARBA" id="ARBA00011903"/>
    </source>
</evidence>
<dbReference type="CDD" id="cd05387">
    <property type="entry name" value="BY-kinase"/>
    <property type="match status" value="1"/>
</dbReference>
<keyword evidence="15" id="KW-0829">Tyrosine-protein kinase</keyword>
<keyword evidence="9" id="KW-0812">Transmembrane</keyword>
<dbReference type="PANTHER" id="PTHR32309:SF13">
    <property type="entry name" value="FERRIC ENTEROBACTIN TRANSPORT PROTEIN FEPE"/>
    <property type="match status" value="1"/>
</dbReference>
<dbReference type="NCBIfam" id="TIGR01007">
    <property type="entry name" value="eps_fam"/>
    <property type="match status" value="1"/>
</dbReference>
<feature type="compositionally biased region" description="Low complexity" evidence="17">
    <location>
        <begin position="530"/>
        <end position="546"/>
    </location>
</feature>
<evidence type="ECO:0000256" key="1">
    <source>
        <dbReference type="ARBA" id="ARBA00004429"/>
    </source>
</evidence>
<dbReference type="RefSeq" id="WP_311554620.1">
    <property type="nucleotide sequence ID" value="NZ_JAVREJ010000002.1"/>
</dbReference>
<feature type="region of interest" description="Disordered" evidence="17">
    <location>
        <begin position="450"/>
        <end position="571"/>
    </location>
</feature>
<keyword evidence="10" id="KW-0547">Nucleotide-binding</keyword>
<comment type="caution">
    <text evidence="20">The sequence shown here is derived from an EMBL/GenBank/DDBJ whole genome shotgun (WGS) entry which is preliminary data.</text>
</comment>
<feature type="compositionally biased region" description="Low complexity" evidence="17">
    <location>
        <begin position="501"/>
        <end position="520"/>
    </location>
</feature>
<evidence type="ECO:0000256" key="17">
    <source>
        <dbReference type="SAM" id="MobiDB-lite"/>
    </source>
</evidence>
<feature type="domain" description="AAA" evidence="19">
    <location>
        <begin position="275"/>
        <end position="420"/>
    </location>
</feature>
<evidence type="ECO:0000256" key="14">
    <source>
        <dbReference type="ARBA" id="ARBA00023136"/>
    </source>
</evidence>
<dbReference type="InterPro" id="IPR027417">
    <property type="entry name" value="P-loop_NTPase"/>
</dbReference>
<comment type="similarity">
    <text evidence="4">Belongs to the etk/wzc family.</text>
</comment>
<comment type="subcellular location">
    <subcellularLocation>
        <location evidence="1">Cell inner membrane</location>
        <topology evidence="1">Multi-pass membrane protein</topology>
    </subcellularLocation>
</comment>
<dbReference type="Pfam" id="PF13614">
    <property type="entry name" value="AAA_31"/>
    <property type="match status" value="1"/>
</dbReference>
<protein>
    <recommendedName>
        <fullName evidence="5">non-specific protein-tyrosine kinase</fullName>
        <ecNumber evidence="5">2.7.10.2</ecNumber>
    </recommendedName>
</protein>
<keyword evidence="13" id="KW-1133">Transmembrane helix</keyword>
<evidence type="ECO:0000256" key="3">
    <source>
        <dbReference type="ARBA" id="ARBA00007316"/>
    </source>
</evidence>
<evidence type="ECO:0000256" key="13">
    <source>
        <dbReference type="ARBA" id="ARBA00022989"/>
    </source>
</evidence>
<evidence type="ECO:0000259" key="19">
    <source>
        <dbReference type="Pfam" id="PF13614"/>
    </source>
</evidence>
<proteinExistence type="inferred from homology"/>
<keyword evidence="12" id="KW-0067">ATP-binding</keyword>
<keyword evidence="14" id="KW-0472">Membrane</keyword>
<feature type="domain" description="Polysaccharide chain length determinant N-terminal" evidence="18">
    <location>
        <begin position="5"/>
        <end position="90"/>
    </location>
</feature>
<comment type="catalytic activity">
    <reaction evidence="16">
        <text>L-tyrosyl-[protein] + ATP = O-phospho-L-tyrosyl-[protein] + ADP + H(+)</text>
        <dbReference type="Rhea" id="RHEA:10596"/>
        <dbReference type="Rhea" id="RHEA-COMP:10136"/>
        <dbReference type="Rhea" id="RHEA-COMP:20101"/>
        <dbReference type="ChEBI" id="CHEBI:15378"/>
        <dbReference type="ChEBI" id="CHEBI:30616"/>
        <dbReference type="ChEBI" id="CHEBI:46858"/>
        <dbReference type="ChEBI" id="CHEBI:61978"/>
        <dbReference type="ChEBI" id="CHEBI:456216"/>
        <dbReference type="EC" id="2.7.10.2"/>
    </reaction>
</comment>
<dbReference type="SUPFAM" id="SSF52540">
    <property type="entry name" value="P-loop containing nucleoside triphosphate hydrolases"/>
    <property type="match status" value="1"/>
</dbReference>
<dbReference type="GO" id="GO:0004715">
    <property type="term" value="F:non-membrane spanning protein tyrosine kinase activity"/>
    <property type="evidence" value="ECO:0007669"/>
    <property type="project" value="UniProtKB-EC"/>
</dbReference>
<evidence type="ECO:0000256" key="2">
    <source>
        <dbReference type="ARBA" id="ARBA00006683"/>
    </source>
</evidence>
<organism evidence="20 21">
    <name type="scientific">Pseudonocardia charpentierae</name>
    <dbReference type="NCBI Taxonomy" id="3075545"/>
    <lineage>
        <taxon>Bacteria</taxon>
        <taxon>Bacillati</taxon>
        <taxon>Actinomycetota</taxon>
        <taxon>Actinomycetes</taxon>
        <taxon>Pseudonocardiales</taxon>
        <taxon>Pseudonocardiaceae</taxon>
        <taxon>Pseudonocardia</taxon>
    </lineage>
</organism>
<feature type="compositionally biased region" description="Pro residues" evidence="17">
    <location>
        <begin position="471"/>
        <end position="500"/>
    </location>
</feature>
<evidence type="ECO:0000256" key="11">
    <source>
        <dbReference type="ARBA" id="ARBA00022777"/>
    </source>
</evidence>
<feature type="compositionally biased region" description="Polar residues" evidence="17">
    <location>
        <begin position="547"/>
        <end position="557"/>
    </location>
</feature>
<keyword evidence="8 20" id="KW-0808">Transferase</keyword>
<accession>A0ABU2N4N2</accession>
<dbReference type="InterPro" id="IPR025669">
    <property type="entry name" value="AAA_dom"/>
</dbReference>